<keyword evidence="2" id="KW-1185">Reference proteome</keyword>
<dbReference type="RefSeq" id="WP_074600231.1">
    <property type="nucleotide sequence ID" value="NZ_FNHF01000004.1"/>
</dbReference>
<gene>
    <name evidence="1" type="ORF">SAMN05216244_3155</name>
</gene>
<dbReference type="OrthoDB" id="2968547at2"/>
<name>A0A1G9V6P0_9BACI</name>
<dbReference type="Proteomes" id="UP000182347">
    <property type="component" value="Unassembled WGS sequence"/>
</dbReference>
<dbReference type="STRING" id="482461.SAMN05216244_3155"/>
<protein>
    <submittedName>
        <fullName evidence="1">Uncharacterized protein</fullName>
    </submittedName>
</protein>
<evidence type="ECO:0000313" key="2">
    <source>
        <dbReference type="Proteomes" id="UP000182347"/>
    </source>
</evidence>
<evidence type="ECO:0000313" key="1">
    <source>
        <dbReference type="EMBL" id="SDM67821.1"/>
    </source>
</evidence>
<sequence>MKKVVALFILIAILSTIVISWPTIRKNYFPEKEAEHLINKYYQSLINEEYEEAFDVLLLYDGEGNGTDVFSFDTTLTKEQAKDFYMEKIAFLKKQDYTIKDYNITDVEYADGHTFWHHLMLEVEVNGTKQKYHETAHLREEKLLIGEKDDPFVQYRDGRMKVKLEKPALE</sequence>
<reference evidence="2" key="1">
    <citation type="submission" date="2016-10" db="EMBL/GenBank/DDBJ databases">
        <authorList>
            <person name="Varghese N."/>
            <person name="Submissions S."/>
        </authorList>
    </citation>
    <scope>NUCLEOTIDE SEQUENCE [LARGE SCALE GENOMIC DNA]</scope>
    <source>
        <strain evidence="2">CGMCC 1.6199</strain>
    </source>
</reference>
<organism evidence="1 2">
    <name type="scientific">Sediminibacillus halophilus</name>
    <dbReference type="NCBI Taxonomy" id="482461"/>
    <lineage>
        <taxon>Bacteria</taxon>
        <taxon>Bacillati</taxon>
        <taxon>Bacillota</taxon>
        <taxon>Bacilli</taxon>
        <taxon>Bacillales</taxon>
        <taxon>Bacillaceae</taxon>
        <taxon>Sediminibacillus</taxon>
    </lineage>
</organism>
<accession>A0A1G9V6P0</accession>
<dbReference type="AlphaFoldDB" id="A0A1G9V6P0"/>
<proteinExistence type="predicted"/>
<dbReference type="EMBL" id="FNHF01000004">
    <property type="protein sequence ID" value="SDM67821.1"/>
    <property type="molecule type" value="Genomic_DNA"/>
</dbReference>